<dbReference type="InterPro" id="IPR004518">
    <property type="entry name" value="MazG-like_dom"/>
</dbReference>
<dbReference type="Gene3D" id="1.10.287.1080">
    <property type="entry name" value="MazG-like"/>
    <property type="match status" value="1"/>
</dbReference>
<dbReference type="GO" id="GO:0042262">
    <property type="term" value="P:DNA protection"/>
    <property type="evidence" value="ECO:0007669"/>
    <property type="project" value="TreeGrafter"/>
</dbReference>
<evidence type="ECO:0000313" key="2">
    <source>
        <dbReference type="EMBL" id="AOS62346.1"/>
    </source>
</evidence>
<dbReference type="Proteomes" id="UP000095210">
    <property type="component" value="Chromosome"/>
</dbReference>
<dbReference type="CDD" id="cd11537">
    <property type="entry name" value="NTP-PPase_RS21-C6_like"/>
    <property type="match status" value="1"/>
</dbReference>
<keyword evidence="3" id="KW-1185">Reference proteome</keyword>
<evidence type="ECO:0000313" key="3">
    <source>
        <dbReference type="Proteomes" id="UP000095210"/>
    </source>
</evidence>
<organism evidence="2 3">
    <name type="scientific">Actinoalloteichus hymeniacidonis</name>
    <dbReference type="NCBI Taxonomy" id="340345"/>
    <lineage>
        <taxon>Bacteria</taxon>
        <taxon>Bacillati</taxon>
        <taxon>Actinomycetota</taxon>
        <taxon>Actinomycetes</taxon>
        <taxon>Pseudonocardiales</taxon>
        <taxon>Pseudonocardiaceae</taxon>
        <taxon>Actinoalloteichus</taxon>
    </lineage>
</organism>
<dbReference type="EMBL" id="CP014859">
    <property type="protein sequence ID" value="AOS62346.1"/>
    <property type="molecule type" value="Genomic_DNA"/>
</dbReference>
<dbReference type="GO" id="GO:0005829">
    <property type="term" value="C:cytosol"/>
    <property type="evidence" value="ECO:0007669"/>
    <property type="project" value="TreeGrafter"/>
</dbReference>
<dbReference type="GO" id="GO:0006253">
    <property type="term" value="P:dCTP catabolic process"/>
    <property type="evidence" value="ECO:0007669"/>
    <property type="project" value="TreeGrafter"/>
</dbReference>
<dbReference type="AlphaFoldDB" id="A0AAC9HP14"/>
<dbReference type="Pfam" id="PF03819">
    <property type="entry name" value="MazG"/>
    <property type="match status" value="1"/>
</dbReference>
<name>A0AAC9HP14_9PSEU</name>
<feature type="domain" description="NTP pyrophosphohydrolase MazG-like" evidence="1">
    <location>
        <begin position="47"/>
        <end position="123"/>
    </location>
</feature>
<accession>A0AAC9HP14</accession>
<gene>
    <name evidence="2" type="ORF">TL08_07640</name>
</gene>
<sequence>MAGGSVDAEPPARVRSGNSVHRMSEFEAVRARQAAFVAARGWQEFHTPKNLAMALSGEAGELASELQWSAPEEIPAALAEGPLRDRLADEAADVLLYLLQFANSCGIDLLAEANAKIDRNERRFPVELQNGSITRIDP</sequence>
<dbReference type="GO" id="GO:0047840">
    <property type="term" value="F:dCTP diphosphatase activity"/>
    <property type="evidence" value="ECO:0007669"/>
    <property type="project" value="TreeGrafter"/>
</dbReference>
<dbReference type="SUPFAM" id="SSF101386">
    <property type="entry name" value="all-alpha NTP pyrophosphatases"/>
    <property type="match status" value="1"/>
</dbReference>
<proteinExistence type="predicted"/>
<dbReference type="PANTHER" id="PTHR46523">
    <property type="entry name" value="DCTP PYROPHOSPHATASE 1"/>
    <property type="match status" value="1"/>
</dbReference>
<dbReference type="InterPro" id="IPR052555">
    <property type="entry name" value="dCTP_Pyrophosphatase"/>
</dbReference>
<dbReference type="InterPro" id="IPR025984">
    <property type="entry name" value="DCTPP"/>
</dbReference>
<dbReference type="PIRSF" id="PIRSF029826">
    <property type="entry name" value="UCP029826_pph"/>
    <property type="match status" value="1"/>
</dbReference>
<dbReference type="PANTHER" id="PTHR46523:SF1">
    <property type="entry name" value="DCTP PYROPHOSPHATASE 1"/>
    <property type="match status" value="1"/>
</dbReference>
<dbReference type="KEGG" id="ahm:TL08_07640"/>
<evidence type="ECO:0000259" key="1">
    <source>
        <dbReference type="Pfam" id="PF03819"/>
    </source>
</evidence>
<reference evidence="3" key="1">
    <citation type="submission" date="2016-03" db="EMBL/GenBank/DDBJ databases">
        <title>Complete genome sequence of the type strain Actinoalloteichus hymeniacidonis DSM 45092.</title>
        <authorList>
            <person name="Schaffert L."/>
            <person name="Albersmeier A."/>
            <person name="Winkler A."/>
            <person name="Kalinowski J."/>
            <person name="Zotchev S."/>
            <person name="Ruckert C."/>
        </authorList>
    </citation>
    <scope>NUCLEOTIDE SEQUENCE [LARGE SCALE GENOMIC DNA]</scope>
    <source>
        <strain evidence="3">HPA177(T) (DSM 45092(T))</strain>
    </source>
</reference>
<protein>
    <submittedName>
        <fullName evidence="2">Pyrophosphatase</fullName>
    </submittedName>
</protein>